<comment type="caution">
    <text evidence="2">The sequence shown here is derived from an EMBL/GenBank/DDBJ whole genome shotgun (WGS) entry which is preliminary data.</text>
</comment>
<dbReference type="PROSITE" id="PS50878">
    <property type="entry name" value="RT_POL"/>
    <property type="match status" value="1"/>
</dbReference>
<dbReference type="GO" id="GO:0003964">
    <property type="term" value="F:RNA-directed DNA polymerase activity"/>
    <property type="evidence" value="ECO:0007669"/>
    <property type="project" value="UniProtKB-KW"/>
</dbReference>
<keyword evidence="2" id="KW-0808">Transferase</keyword>
<name>A0AAV3XTW5_9CYAN</name>
<dbReference type="InterPro" id="IPR051083">
    <property type="entry name" value="GrpII_Intron_Splice-Mob/Def"/>
</dbReference>
<organism evidence="2 3">
    <name type="scientific">Microseira wollei NIES-4236</name>
    <dbReference type="NCBI Taxonomy" id="2530354"/>
    <lineage>
        <taxon>Bacteria</taxon>
        <taxon>Bacillati</taxon>
        <taxon>Cyanobacteriota</taxon>
        <taxon>Cyanophyceae</taxon>
        <taxon>Oscillatoriophycideae</taxon>
        <taxon>Aerosakkonematales</taxon>
        <taxon>Aerosakkonemataceae</taxon>
        <taxon>Microseira</taxon>
    </lineage>
</organism>
<dbReference type="SUPFAM" id="SSF56672">
    <property type="entry name" value="DNA/RNA polymerases"/>
    <property type="match status" value="1"/>
</dbReference>
<dbReference type="Gene3D" id="1.10.30.50">
    <property type="match status" value="1"/>
</dbReference>
<evidence type="ECO:0000313" key="2">
    <source>
        <dbReference type="EMBL" id="GET44527.1"/>
    </source>
</evidence>
<dbReference type="GO" id="GO:0008270">
    <property type="term" value="F:zinc ion binding"/>
    <property type="evidence" value="ECO:0007669"/>
    <property type="project" value="InterPro"/>
</dbReference>
<dbReference type="InterPro" id="IPR003615">
    <property type="entry name" value="HNH_nuc"/>
</dbReference>
<dbReference type="PANTHER" id="PTHR34047">
    <property type="entry name" value="NUCLEAR INTRON MATURASE 1, MITOCHONDRIAL-RELATED"/>
    <property type="match status" value="1"/>
</dbReference>
<dbReference type="InterPro" id="IPR030931">
    <property type="entry name" value="Group_II_RT_mat"/>
</dbReference>
<dbReference type="Pfam" id="PF00078">
    <property type="entry name" value="RVT_1"/>
    <property type="match status" value="1"/>
</dbReference>
<proteinExistence type="predicted"/>
<dbReference type="InterPro" id="IPR013597">
    <property type="entry name" value="Mat_intron_G2"/>
</dbReference>
<accession>A0AAV3XTW5</accession>
<evidence type="ECO:0000259" key="1">
    <source>
        <dbReference type="PROSITE" id="PS50878"/>
    </source>
</evidence>
<dbReference type="Proteomes" id="UP001050975">
    <property type="component" value="Unassembled WGS sequence"/>
</dbReference>
<dbReference type="GO" id="GO:0003676">
    <property type="term" value="F:nucleic acid binding"/>
    <property type="evidence" value="ECO:0007669"/>
    <property type="project" value="InterPro"/>
</dbReference>
<dbReference type="NCBIfam" id="TIGR04416">
    <property type="entry name" value="group_II_RT_mat"/>
    <property type="match status" value="1"/>
</dbReference>
<dbReference type="InterPro" id="IPR043502">
    <property type="entry name" value="DNA/RNA_pol_sf"/>
</dbReference>
<dbReference type="InterPro" id="IPR043128">
    <property type="entry name" value="Rev_trsase/Diguanyl_cyclase"/>
</dbReference>
<reference evidence="2" key="1">
    <citation type="submission" date="2019-10" db="EMBL/GenBank/DDBJ databases">
        <title>Draft genome sequece of Microseira wollei NIES-4236.</title>
        <authorList>
            <person name="Yamaguchi H."/>
            <person name="Suzuki S."/>
            <person name="Kawachi M."/>
        </authorList>
    </citation>
    <scope>NUCLEOTIDE SEQUENCE</scope>
    <source>
        <strain evidence="2">NIES-4236</strain>
    </source>
</reference>
<keyword evidence="2" id="KW-0695">RNA-directed DNA polymerase</keyword>
<dbReference type="Pfam" id="PF01844">
    <property type="entry name" value="HNH"/>
    <property type="match status" value="1"/>
</dbReference>
<dbReference type="PANTHER" id="PTHR34047:SF10">
    <property type="entry name" value="GROUP II INTRON-ASSOCIATED OPEN READING FRAME"/>
    <property type="match status" value="1"/>
</dbReference>
<dbReference type="InterPro" id="IPR000477">
    <property type="entry name" value="RT_dom"/>
</dbReference>
<dbReference type="AlphaFoldDB" id="A0AAV3XTW5"/>
<gene>
    <name evidence="2" type="ORF">MiSe_93570</name>
</gene>
<feature type="domain" description="Reverse transcriptase" evidence="1">
    <location>
        <begin position="52"/>
        <end position="298"/>
    </location>
</feature>
<dbReference type="CDD" id="cd00085">
    <property type="entry name" value="HNHc"/>
    <property type="match status" value="1"/>
</dbReference>
<dbReference type="GO" id="GO:0004519">
    <property type="term" value="F:endonuclease activity"/>
    <property type="evidence" value="ECO:0007669"/>
    <property type="project" value="InterPro"/>
</dbReference>
<keyword evidence="2" id="KW-0548">Nucleotidyltransferase</keyword>
<dbReference type="Pfam" id="PF08388">
    <property type="entry name" value="GIIM"/>
    <property type="match status" value="1"/>
</dbReference>
<dbReference type="SMART" id="SM00507">
    <property type="entry name" value="HNHc"/>
    <property type="match status" value="1"/>
</dbReference>
<dbReference type="InterPro" id="IPR002711">
    <property type="entry name" value="HNH"/>
</dbReference>
<keyword evidence="3" id="KW-1185">Reference proteome</keyword>
<protein>
    <submittedName>
        <fullName evidence="2">RNA-directed DNA polymerase (Reverse transcriptase)</fullName>
    </submittedName>
</protein>
<evidence type="ECO:0000313" key="3">
    <source>
        <dbReference type="Proteomes" id="UP001050975"/>
    </source>
</evidence>
<dbReference type="InterPro" id="IPR025960">
    <property type="entry name" value="RVT_N"/>
</dbReference>
<dbReference type="CDD" id="cd01651">
    <property type="entry name" value="RT_G2_intron"/>
    <property type="match status" value="1"/>
</dbReference>
<sequence length="529" mass="61566">MNKVRSLMKLMLRSYSNLLLSVRRVTQENQGKATAGIDAQTAITPEQRVKLVREMLTHKLWQAKPVKRVYIPKENGKQRPLGIPTVKNRVAQAVVKNAIEPSWEARFEANSYGFRPGRSCQDAISQVWIRLQDGRDEWVLDADIRGAFDNISHEYILKAIGLCPGRELIKQWLKAGYIEAEMFHPTESGTPQGGIISPLLANIALDGMDDLLGQHYRTIEYIRKGKYRQGQTKKRKVSKYGFIRYADDFLITASTKEDIEVILPQIKEWLKQRGLELNTEKTRILHRTEGFNFLGFNVRAYDGKCLIKPQKEKVKAFLEKVRTWLKTHKTVKAETVIRVLNPIIRGWTNYYRHFVSSKTFNNVENEIWKAIWKWCLLRHPKKPKSWIKDKYYQTIKGRSWTFTTQIESRSGKERIITLTRTTEANITRHVKVKGKASPDDPTLKDYWVQRQVKYGKEYFNKGTKHYRIAQRQQWICPICGEPLFNGEELHTHHKIPVKDGGNDAENNLLILHYACHRHIHGVNNELLKA</sequence>
<dbReference type="Gene3D" id="3.30.70.270">
    <property type="match status" value="1"/>
</dbReference>
<dbReference type="Pfam" id="PF13655">
    <property type="entry name" value="RVT_N"/>
    <property type="match status" value="1"/>
</dbReference>
<dbReference type="EMBL" id="BLAY01000394">
    <property type="protein sequence ID" value="GET44527.1"/>
    <property type="molecule type" value="Genomic_DNA"/>
</dbReference>